<comment type="caution">
    <text evidence="1">The sequence shown here is derived from an EMBL/GenBank/DDBJ whole genome shotgun (WGS) entry which is preliminary data.</text>
</comment>
<dbReference type="EMBL" id="APLQ01000011">
    <property type="protein sequence ID" value="ENO15428.1"/>
    <property type="molecule type" value="Genomic_DNA"/>
</dbReference>
<sequence length="63" mass="7052">MRRVTAKFRKPTWLATSNTQPWRACGARKERTCIGNFPFTSASMNGTFAMKVIFIKGAGRKVA</sequence>
<dbReference type="Proteomes" id="UP000013165">
    <property type="component" value="Unassembled WGS sequence"/>
</dbReference>
<dbReference type="HOGENOM" id="CLU_2880616_0_0_6"/>
<dbReference type="AlphaFoldDB" id="N6X2W5"/>
<proteinExistence type="predicted"/>
<reference evidence="1 2" key="1">
    <citation type="journal article" date="2013" name="Genome Announc.">
        <title>Genome Sequence of the Polycyclic Aromatic Hydrocarbon-Degrading Bacterium Strain Marinobacter nanhaiticus D15-8WT.</title>
        <authorList>
            <person name="Cui Z."/>
            <person name="Gao W."/>
            <person name="Li Q."/>
            <person name="Xu G."/>
            <person name="Zheng L."/>
        </authorList>
    </citation>
    <scope>NUCLEOTIDE SEQUENCE [LARGE SCALE GENOMIC DNA]</scope>
    <source>
        <strain evidence="1 2">D15-8W</strain>
    </source>
</reference>
<dbReference type="STRING" id="626887.J057_08756"/>
<gene>
    <name evidence="1" type="ORF">J057_08756</name>
</gene>
<evidence type="ECO:0000313" key="2">
    <source>
        <dbReference type="Proteomes" id="UP000013165"/>
    </source>
</evidence>
<accession>N6X2W5</accession>
<name>N6X2W5_9GAMM</name>
<keyword evidence="2" id="KW-1185">Reference proteome</keyword>
<organism evidence="1 2">
    <name type="scientific">Marinobacter nanhaiticus D15-8W</name>
    <dbReference type="NCBI Taxonomy" id="626887"/>
    <lineage>
        <taxon>Bacteria</taxon>
        <taxon>Pseudomonadati</taxon>
        <taxon>Pseudomonadota</taxon>
        <taxon>Gammaproteobacteria</taxon>
        <taxon>Pseudomonadales</taxon>
        <taxon>Marinobacteraceae</taxon>
        <taxon>Marinobacter</taxon>
    </lineage>
</organism>
<protein>
    <submittedName>
        <fullName evidence="1">Uncharacterized protein</fullName>
    </submittedName>
</protein>
<evidence type="ECO:0000313" key="1">
    <source>
        <dbReference type="EMBL" id="ENO15428.1"/>
    </source>
</evidence>